<reference evidence="1 2" key="1">
    <citation type="submission" date="2019-02" db="EMBL/GenBank/DDBJ databases">
        <title>Genomic Encyclopedia of Type Strains, Phase IV (KMG-IV): sequencing the most valuable type-strain genomes for metagenomic binning, comparative biology and taxonomic classification.</title>
        <authorList>
            <person name="Goeker M."/>
        </authorList>
    </citation>
    <scope>NUCLEOTIDE SEQUENCE [LARGE SCALE GENOMIC DNA]</scope>
    <source>
        <strain evidence="1 2">DSM 21223</strain>
    </source>
</reference>
<gene>
    <name evidence="1" type="ORF">EV678_0296</name>
</gene>
<dbReference type="RefSeq" id="WP_130458256.1">
    <property type="nucleotide sequence ID" value="NZ_SHKM01000001.1"/>
</dbReference>
<evidence type="ECO:0000313" key="1">
    <source>
        <dbReference type="EMBL" id="RZT89510.1"/>
    </source>
</evidence>
<dbReference type="EMBL" id="SHKM01000001">
    <property type="protein sequence ID" value="RZT89510.1"/>
    <property type="molecule type" value="Genomic_DNA"/>
</dbReference>
<comment type="caution">
    <text evidence="1">The sequence shown here is derived from an EMBL/GenBank/DDBJ whole genome shotgun (WGS) entry which is preliminary data.</text>
</comment>
<evidence type="ECO:0008006" key="3">
    <source>
        <dbReference type="Google" id="ProtNLM"/>
    </source>
</evidence>
<name>A0ABY0IPL1_9RHOO</name>
<accession>A0ABY0IPL1</accession>
<sequence>MDKRTITPHEAELNRLILQAQSRLHAMGDGGFVQGCSLSLRERARLIQVASLDTMATLQRMREVALAVLNGVPLAGDKEVKCADCRHHVPSLTFADEASCAVHLSLQSMHRLRHCSHFQPLAAKPPAVPADPAA</sequence>
<protein>
    <recommendedName>
        <fullName evidence="3">DksA C4-type domain-containing protein</fullName>
    </recommendedName>
</protein>
<dbReference type="Proteomes" id="UP000292136">
    <property type="component" value="Unassembled WGS sequence"/>
</dbReference>
<evidence type="ECO:0000313" key="2">
    <source>
        <dbReference type="Proteomes" id="UP000292136"/>
    </source>
</evidence>
<keyword evidence="2" id="KW-1185">Reference proteome</keyword>
<organism evidence="1 2">
    <name type="scientific">Azospira oryzae</name>
    <dbReference type="NCBI Taxonomy" id="146939"/>
    <lineage>
        <taxon>Bacteria</taxon>
        <taxon>Pseudomonadati</taxon>
        <taxon>Pseudomonadota</taxon>
        <taxon>Betaproteobacteria</taxon>
        <taxon>Rhodocyclales</taxon>
        <taxon>Rhodocyclaceae</taxon>
        <taxon>Azospira</taxon>
    </lineage>
</organism>
<proteinExistence type="predicted"/>